<protein>
    <submittedName>
        <fullName evidence="1">Uncharacterized protein</fullName>
    </submittedName>
</protein>
<proteinExistence type="predicted"/>
<organism evidence="1 2">
    <name type="scientific">Triparma laevis f. longispina</name>
    <dbReference type="NCBI Taxonomy" id="1714387"/>
    <lineage>
        <taxon>Eukaryota</taxon>
        <taxon>Sar</taxon>
        <taxon>Stramenopiles</taxon>
        <taxon>Ochrophyta</taxon>
        <taxon>Bolidophyceae</taxon>
        <taxon>Parmales</taxon>
        <taxon>Triparmaceae</taxon>
        <taxon>Triparma</taxon>
    </lineage>
</organism>
<gene>
    <name evidence="1" type="ORF">TrLO_g909</name>
</gene>
<dbReference type="EMBL" id="BRXW01000503">
    <property type="protein sequence ID" value="GMH60725.1"/>
    <property type="molecule type" value="Genomic_DNA"/>
</dbReference>
<reference evidence="2" key="1">
    <citation type="journal article" date="2023" name="Commun. Biol.">
        <title>Genome analysis of Parmales, the sister group of diatoms, reveals the evolutionary specialization of diatoms from phago-mixotrophs to photoautotrophs.</title>
        <authorList>
            <person name="Ban H."/>
            <person name="Sato S."/>
            <person name="Yoshikawa S."/>
            <person name="Yamada K."/>
            <person name="Nakamura Y."/>
            <person name="Ichinomiya M."/>
            <person name="Sato N."/>
            <person name="Blanc-Mathieu R."/>
            <person name="Endo H."/>
            <person name="Kuwata A."/>
            <person name="Ogata H."/>
        </authorList>
    </citation>
    <scope>NUCLEOTIDE SEQUENCE [LARGE SCALE GENOMIC DNA]</scope>
    <source>
        <strain evidence="2">NIES 3700</strain>
    </source>
</reference>
<accession>A0A9W7E0E3</accession>
<comment type="caution">
    <text evidence="1">The sequence shown here is derived from an EMBL/GenBank/DDBJ whole genome shotgun (WGS) entry which is preliminary data.</text>
</comment>
<name>A0A9W7E0E3_9STRA</name>
<evidence type="ECO:0000313" key="1">
    <source>
        <dbReference type="EMBL" id="GMH60725.1"/>
    </source>
</evidence>
<dbReference type="Proteomes" id="UP001165122">
    <property type="component" value="Unassembled WGS sequence"/>
</dbReference>
<dbReference type="AlphaFoldDB" id="A0A9W7E0E3"/>
<evidence type="ECO:0000313" key="2">
    <source>
        <dbReference type="Proteomes" id="UP001165122"/>
    </source>
</evidence>
<keyword evidence="2" id="KW-1185">Reference proteome</keyword>
<sequence length="77" mass="8261">MLPDAANFWKIDKETHSEEHLAAKNGTSQRLAFGAEGDATAIIHADELAGKCEPVNSTKLNSFGVGATGGTRGYIWW</sequence>